<accession>A0A841JRV5</accession>
<name>A0A841JRV5_9BACT</name>
<evidence type="ECO:0000256" key="1">
    <source>
        <dbReference type="SAM" id="Phobius"/>
    </source>
</evidence>
<reference evidence="2 3" key="1">
    <citation type="submission" date="2020-08" db="EMBL/GenBank/DDBJ databases">
        <title>Genomic Encyclopedia of Type Strains, Phase IV (KMG-IV): sequencing the most valuable type-strain genomes for metagenomic binning, comparative biology and taxonomic classification.</title>
        <authorList>
            <person name="Goeker M."/>
        </authorList>
    </citation>
    <scope>NUCLEOTIDE SEQUENCE [LARGE SCALE GENOMIC DNA]</scope>
    <source>
        <strain evidence="2 3">DSM 103733</strain>
    </source>
</reference>
<dbReference type="Pfam" id="PF14079">
    <property type="entry name" value="DUF4260"/>
    <property type="match status" value="1"/>
</dbReference>
<keyword evidence="3" id="KW-1185">Reference proteome</keyword>
<dbReference type="AlphaFoldDB" id="A0A841JRV5"/>
<evidence type="ECO:0000313" key="2">
    <source>
        <dbReference type="EMBL" id="MBB6143890.1"/>
    </source>
</evidence>
<dbReference type="EMBL" id="JACHEK010000003">
    <property type="protein sequence ID" value="MBB6143890.1"/>
    <property type="molecule type" value="Genomic_DNA"/>
</dbReference>
<organism evidence="2 3">
    <name type="scientific">Silvibacterium bohemicum</name>
    <dbReference type="NCBI Taxonomy" id="1577686"/>
    <lineage>
        <taxon>Bacteria</taxon>
        <taxon>Pseudomonadati</taxon>
        <taxon>Acidobacteriota</taxon>
        <taxon>Terriglobia</taxon>
        <taxon>Terriglobales</taxon>
        <taxon>Acidobacteriaceae</taxon>
        <taxon>Silvibacterium</taxon>
    </lineage>
</organism>
<sequence>MTAIDTKTDAGHPMTQPIAGAATGYVQVLLRLEGFSAFMLAIFLYGHQHASWILFAILFLAPDLSMLGYLAGPRVGAAAYNAVHSYILPLLLVPLALLVHHPDVLPYALIWIAHIGLDRALGFGLKYSSGFGHTHLGFIGKQKMERI</sequence>
<feature type="transmembrane region" description="Helical" evidence="1">
    <location>
        <begin position="52"/>
        <end position="72"/>
    </location>
</feature>
<evidence type="ECO:0008006" key="4">
    <source>
        <dbReference type="Google" id="ProtNLM"/>
    </source>
</evidence>
<dbReference type="InterPro" id="IPR025356">
    <property type="entry name" value="DUF4260"/>
</dbReference>
<protein>
    <recommendedName>
        <fullName evidence="4">DUF4260 domain-containing protein</fullName>
    </recommendedName>
</protein>
<dbReference type="Proteomes" id="UP000538666">
    <property type="component" value="Unassembled WGS sequence"/>
</dbReference>
<proteinExistence type="predicted"/>
<comment type="caution">
    <text evidence="2">The sequence shown here is derived from an EMBL/GenBank/DDBJ whole genome shotgun (WGS) entry which is preliminary data.</text>
</comment>
<keyword evidence="1" id="KW-0472">Membrane</keyword>
<keyword evidence="1" id="KW-1133">Transmembrane helix</keyword>
<dbReference type="RefSeq" id="WP_231581171.1">
    <property type="nucleotide sequence ID" value="NZ_JACHEK010000003.1"/>
</dbReference>
<evidence type="ECO:0000313" key="3">
    <source>
        <dbReference type="Proteomes" id="UP000538666"/>
    </source>
</evidence>
<feature type="transmembrane region" description="Helical" evidence="1">
    <location>
        <begin position="24"/>
        <end position="45"/>
    </location>
</feature>
<feature type="transmembrane region" description="Helical" evidence="1">
    <location>
        <begin position="78"/>
        <end position="99"/>
    </location>
</feature>
<keyword evidence="1" id="KW-0812">Transmembrane</keyword>
<gene>
    <name evidence="2" type="ORF">HNQ77_001839</name>
</gene>